<feature type="region of interest" description="Disordered" evidence="1">
    <location>
        <begin position="1"/>
        <end position="44"/>
    </location>
</feature>
<dbReference type="EMBL" id="LXQA010140411">
    <property type="protein sequence ID" value="MCI24245.1"/>
    <property type="molecule type" value="Genomic_DNA"/>
</dbReference>
<evidence type="ECO:0000313" key="3">
    <source>
        <dbReference type="Proteomes" id="UP000265520"/>
    </source>
</evidence>
<dbReference type="AlphaFoldDB" id="A0A392QLS9"/>
<name>A0A392QLS9_9FABA</name>
<reference evidence="2 3" key="1">
    <citation type="journal article" date="2018" name="Front. Plant Sci.">
        <title>Red Clover (Trifolium pratense) and Zigzag Clover (T. medium) - A Picture of Genomic Similarities and Differences.</title>
        <authorList>
            <person name="Dluhosova J."/>
            <person name="Istvanek J."/>
            <person name="Nedelnik J."/>
            <person name="Repkova J."/>
        </authorList>
    </citation>
    <scope>NUCLEOTIDE SEQUENCE [LARGE SCALE GENOMIC DNA]</scope>
    <source>
        <strain evidence="3">cv. 10/8</strain>
        <tissue evidence="2">Leaf</tissue>
    </source>
</reference>
<evidence type="ECO:0000313" key="2">
    <source>
        <dbReference type="EMBL" id="MCI24245.1"/>
    </source>
</evidence>
<evidence type="ECO:0000256" key="1">
    <source>
        <dbReference type="SAM" id="MobiDB-lite"/>
    </source>
</evidence>
<keyword evidence="3" id="KW-1185">Reference proteome</keyword>
<sequence length="44" mass="4599">MEERRSKHASGLPLAAGQPSPSPARPSPAGQPMNPFVESMAQPT</sequence>
<comment type="caution">
    <text evidence="2">The sequence shown here is derived from an EMBL/GenBank/DDBJ whole genome shotgun (WGS) entry which is preliminary data.</text>
</comment>
<dbReference type="Proteomes" id="UP000265520">
    <property type="component" value="Unassembled WGS sequence"/>
</dbReference>
<protein>
    <submittedName>
        <fullName evidence="2">Uncharacterized protein</fullName>
    </submittedName>
</protein>
<organism evidence="2 3">
    <name type="scientific">Trifolium medium</name>
    <dbReference type="NCBI Taxonomy" id="97028"/>
    <lineage>
        <taxon>Eukaryota</taxon>
        <taxon>Viridiplantae</taxon>
        <taxon>Streptophyta</taxon>
        <taxon>Embryophyta</taxon>
        <taxon>Tracheophyta</taxon>
        <taxon>Spermatophyta</taxon>
        <taxon>Magnoliopsida</taxon>
        <taxon>eudicotyledons</taxon>
        <taxon>Gunneridae</taxon>
        <taxon>Pentapetalae</taxon>
        <taxon>rosids</taxon>
        <taxon>fabids</taxon>
        <taxon>Fabales</taxon>
        <taxon>Fabaceae</taxon>
        <taxon>Papilionoideae</taxon>
        <taxon>50 kb inversion clade</taxon>
        <taxon>NPAAA clade</taxon>
        <taxon>Hologalegina</taxon>
        <taxon>IRL clade</taxon>
        <taxon>Trifolieae</taxon>
        <taxon>Trifolium</taxon>
    </lineage>
</organism>
<proteinExistence type="predicted"/>
<accession>A0A392QLS9</accession>